<dbReference type="AlphaFoldDB" id="A0A2Z6RY76"/>
<name>A0A2Z6RY76_9GLOM</name>
<feature type="transmembrane region" description="Helical" evidence="1">
    <location>
        <begin position="71"/>
        <end position="90"/>
    </location>
</feature>
<dbReference type="InterPro" id="IPR029982">
    <property type="entry name" value="Kptn"/>
</dbReference>
<dbReference type="InterPro" id="IPR036322">
    <property type="entry name" value="WD40_repeat_dom_sf"/>
</dbReference>
<comment type="caution">
    <text evidence="2">The sequence shown here is derived from an EMBL/GenBank/DDBJ whole genome shotgun (WGS) entry which is preliminary data.</text>
</comment>
<dbReference type="GO" id="GO:0051015">
    <property type="term" value="F:actin filament binding"/>
    <property type="evidence" value="ECO:0007669"/>
    <property type="project" value="TreeGrafter"/>
</dbReference>
<dbReference type="STRING" id="94130.A0A2Z6RY76"/>
<organism evidence="2 4">
    <name type="scientific">Rhizophagus clarus</name>
    <dbReference type="NCBI Taxonomy" id="94130"/>
    <lineage>
        <taxon>Eukaryota</taxon>
        <taxon>Fungi</taxon>
        <taxon>Fungi incertae sedis</taxon>
        <taxon>Mucoromycota</taxon>
        <taxon>Glomeromycotina</taxon>
        <taxon>Glomeromycetes</taxon>
        <taxon>Glomerales</taxon>
        <taxon>Glomeraceae</taxon>
        <taxon>Rhizophagus</taxon>
    </lineage>
</organism>
<evidence type="ECO:0000313" key="4">
    <source>
        <dbReference type="Proteomes" id="UP000247702"/>
    </source>
</evidence>
<accession>A0A2Z6RY76</accession>
<dbReference type="InterPro" id="IPR028994">
    <property type="entry name" value="Integrin_alpha_N"/>
</dbReference>
<dbReference type="Proteomes" id="UP000247702">
    <property type="component" value="Unassembled WGS sequence"/>
</dbReference>
<proteinExistence type="predicted"/>
<keyword evidence="1" id="KW-0472">Membrane</keyword>
<gene>
    <name evidence="3" type="ORF">RCL2_002335500</name>
    <name evidence="2" type="ORF">RclHR1_06490008</name>
</gene>
<dbReference type="GO" id="GO:0034198">
    <property type="term" value="P:cellular response to amino acid starvation"/>
    <property type="evidence" value="ECO:0007669"/>
    <property type="project" value="TreeGrafter"/>
</dbReference>
<dbReference type="Proteomes" id="UP000615446">
    <property type="component" value="Unassembled WGS sequence"/>
</dbReference>
<dbReference type="OrthoDB" id="10267127at2759"/>
<protein>
    <submittedName>
        <fullName evidence="3">KICSTOR complex protein kaptin</fullName>
    </submittedName>
</protein>
<dbReference type="GO" id="GO:1904262">
    <property type="term" value="P:negative regulation of TORC1 signaling"/>
    <property type="evidence" value="ECO:0007669"/>
    <property type="project" value="TreeGrafter"/>
</dbReference>
<keyword evidence="1" id="KW-1133">Transmembrane helix</keyword>
<dbReference type="GO" id="GO:0015629">
    <property type="term" value="C:actin cytoskeleton"/>
    <property type="evidence" value="ECO:0007669"/>
    <property type="project" value="InterPro"/>
</dbReference>
<evidence type="ECO:0000313" key="3">
    <source>
        <dbReference type="EMBL" id="GES96736.1"/>
    </source>
</evidence>
<dbReference type="EMBL" id="BLAL01000252">
    <property type="protein sequence ID" value="GES96736.1"/>
    <property type="molecule type" value="Genomic_DNA"/>
</dbReference>
<dbReference type="PANTHER" id="PTHR15435:SF2">
    <property type="entry name" value="KICSTOR COMPLEX PROTEIN KAPTIN"/>
    <property type="match status" value="1"/>
</dbReference>
<reference evidence="2 4" key="1">
    <citation type="submission" date="2017-11" db="EMBL/GenBank/DDBJ databases">
        <title>The genome of Rhizophagus clarus HR1 reveals common genetic basis of auxotrophy among arbuscular mycorrhizal fungi.</title>
        <authorList>
            <person name="Kobayashi Y."/>
        </authorList>
    </citation>
    <scope>NUCLEOTIDE SEQUENCE [LARGE SCALE GENOMIC DNA]</scope>
    <source>
        <strain evidence="2 4">HR1</strain>
    </source>
</reference>
<evidence type="ECO:0000256" key="1">
    <source>
        <dbReference type="SAM" id="Phobius"/>
    </source>
</evidence>
<dbReference type="SUPFAM" id="SSF69318">
    <property type="entry name" value="Integrin alpha N-terminal domain"/>
    <property type="match status" value="1"/>
</dbReference>
<dbReference type="SUPFAM" id="SSF50978">
    <property type="entry name" value="WD40 repeat-like"/>
    <property type="match status" value="1"/>
</dbReference>
<evidence type="ECO:0000313" key="2">
    <source>
        <dbReference type="EMBL" id="GBC05873.1"/>
    </source>
</evidence>
<dbReference type="GO" id="GO:0007015">
    <property type="term" value="P:actin filament organization"/>
    <property type="evidence" value="ECO:0007669"/>
    <property type="project" value="InterPro"/>
</dbReference>
<dbReference type="PANTHER" id="PTHR15435">
    <property type="entry name" value="KICSTOR COMPLEX PROTEIN KAPTIN"/>
    <property type="match status" value="1"/>
</dbReference>
<keyword evidence="4" id="KW-1185">Reference proteome</keyword>
<keyword evidence="1" id="KW-0812">Transmembrane</keyword>
<dbReference type="EMBL" id="BEXD01004036">
    <property type="protein sequence ID" value="GBC05873.1"/>
    <property type="molecule type" value="Genomic_DNA"/>
</dbReference>
<sequence length="453" mass="51913">MENEYFNESHYEHFPSGGRTNIYGLSVFTSYLESGLSCFPEFPSNVIKNPPHEIFPYNLRKKNNKKRMHKHLFVSFFYGITCFISASGYWNTIELPLDMKDIGEIISMDVLSSINSDLIIALTTSVHSDQKIALEEDTQFFLQIYSLDDSTSTFMEDAVFKVVEKNCHQSIMLHFTPMQLFHTNINKNGEDCSALLLCGTDGGIHLYTEDNYTKKWEESSMQSYFPYIAGLAGNSDLKILSLEIKEFHNVKIIAAGCQNGMLHISVLKRNDSNEEFEQEQSSVALFSPITSISIFTSSTNKDKQEEIHMLVTCAVEQAIIYCYVDKEILKSPLYLRECSQHDSVLCSHIMDIDWDGENEVLVGTYGRELLIYKQNVNSQGMITYQLLWQRSFTHPIYRIASLDLNEDGIEELIIATQYGVHILQPNLSKAKEQLLKILDEIDNLNKEYKKICT</sequence>
<reference evidence="3" key="2">
    <citation type="submission" date="2019-10" db="EMBL/GenBank/DDBJ databases">
        <title>Conservation and host-specific expression of non-tandemly repeated heterogenous ribosome RNA gene in arbuscular mycorrhizal fungi.</title>
        <authorList>
            <person name="Maeda T."/>
            <person name="Kobayashi Y."/>
            <person name="Nakagawa T."/>
            <person name="Ezawa T."/>
            <person name="Yamaguchi K."/>
            <person name="Bino T."/>
            <person name="Nishimoto Y."/>
            <person name="Shigenobu S."/>
            <person name="Kawaguchi M."/>
        </authorList>
    </citation>
    <scope>NUCLEOTIDE SEQUENCE</scope>
    <source>
        <strain evidence="3">HR1</strain>
    </source>
</reference>